<dbReference type="AlphaFoldDB" id="A0A2J8WEN5"/>
<name>A0A2J8WEN5_PONAB</name>
<dbReference type="EMBL" id="NDHI03003391">
    <property type="protein sequence ID" value="PNJ68243.1"/>
    <property type="molecule type" value="Genomic_DNA"/>
</dbReference>
<protein>
    <submittedName>
        <fullName evidence="2">NDUFS3 isoform 11</fullName>
    </submittedName>
</protein>
<gene>
    <name evidence="2" type="ORF">CR201_G0010896</name>
</gene>
<accession>A0A2J8WEN5</accession>
<reference evidence="2" key="1">
    <citation type="submission" date="2017-12" db="EMBL/GenBank/DDBJ databases">
        <title>High-resolution comparative analysis of great ape genomes.</title>
        <authorList>
            <person name="Pollen A."/>
            <person name="Hastie A."/>
            <person name="Hormozdiari F."/>
            <person name="Dougherty M."/>
            <person name="Liu R."/>
            <person name="Chaisson M."/>
            <person name="Hoppe E."/>
            <person name="Hill C."/>
            <person name="Pang A."/>
            <person name="Hillier L."/>
            <person name="Baker C."/>
            <person name="Armstrong J."/>
            <person name="Shendure J."/>
            <person name="Paten B."/>
            <person name="Wilson R."/>
            <person name="Chao H."/>
            <person name="Schneider V."/>
            <person name="Ventura M."/>
            <person name="Kronenberg Z."/>
            <person name="Murali S."/>
            <person name="Gordon D."/>
            <person name="Cantsilieris S."/>
            <person name="Munson K."/>
            <person name="Nelson B."/>
            <person name="Raja A."/>
            <person name="Underwood J."/>
            <person name="Diekhans M."/>
            <person name="Fiddes I."/>
            <person name="Haussler D."/>
            <person name="Eichler E."/>
        </authorList>
    </citation>
    <scope>NUCLEOTIDE SEQUENCE [LARGE SCALE GENOMIC DNA]</scope>
    <source>
        <strain evidence="2">Susie</strain>
    </source>
</reference>
<comment type="caution">
    <text evidence="2">The sequence shown here is derived from an EMBL/GenBank/DDBJ whole genome shotgun (WGS) entry which is preliminary data.</text>
</comment>
<sequence length="125" mass="13988">MAAAAAAAAVARLWWRGILGASALTRGAGRPSVLLLPVRRESAGADTRPTVRPRNDVAHQQLSAFGEYVAEILPKYVQQVQVILTTVIWVWVKKEPCSQGMWEWADLFQRNYRLLHPKLGLFSQH</sequence>
<organism evidence="2">
    <name type="scientific">Pongo abelii</name>
    <name type="common">Sumatran orangutan</name>
    <name type="synonym">Pongo pygmaeus abelii</name>
    <dbReference type="NCBI Taxonomy" id="9601"/>
    <lineage>
        <taxon>Eukaryota</taxon>
        <taxon>Metazoa</taxon>
        <taxon>Chordata</taxon>
        <taxon>Craniata</taxon>
        <taxon>Vertebrata</taxon>
        <taxon>Euteleostomi</taxon>
        <taxon>Mammalia</taxon>
        <taxon>Eutheria</taxon>
        <taxon>Euarchontoglires</taxon>
        <taxon>Primates</taxon>
        <taxon>Haplorrhini</taxon>
        <taxon>Catarrhini</taxon>
        <taxon>Hominidae</taxon>
        <taxon>Pongo</taxon>
    </lineage>
</organism>
<feature type="signal peptide" evidence="1">
    <location>
        <begin position="1"/>
        <end position="20"/>
    </location>
</feature>
<feature type="chain" id="PRO_5014372879" evidence="1">
    <location>
        <begin position="21"/>
        <end position="125"/>
    </location>
</feature>
<keyword evidence="1" id="KW-0732">Signal</keyword>
<evidence type="ECO:0000313" key="2">
    <source>
        <dbReference type="EMBL" id="PNJ68243.1"/>
    </source>
</evidence>
<proteinExistence type="predicted"/>
<evidence type="ECO:0000256" key="1">
    <source>
        <dbReference type="SAM" id="SignalP"/>
    </source>
</evidence>